<feature type="compositionally biased region" description="Low complexity" evidence="1">
    <location>
        <begin position="516"/>
        <end position="526"/>
    </location>
</feature>
<feature type="region of interest" description="Disordered" evidence="1">
    <location>
        <begin position="280"/>
        <end position="491"/>
    </location>
</feature>
<evidence type="ECO:0000259" key="2">
    <source>
        <dbReference type="Pfam" id="PF05183"/>
    </source>
</evidence>
<feature type="region of interest" description="Disordered" evidence="1">
    <location>
        <begin position="1585"/>
        <end position="1656"/>
    </location>
</feature>
<gene>
    <name evidence="3" type="ORF">BU23DRAFT_528630</name>
</gene>
<feature type="region of interest" description="Disordered" evidence="1">
    <location>
        <begin position="506"/>
        <end position="535"/>
    </location>
</feature>
<dbReference type="OrthoDB" id="10055769at2759"/>
<feature type="compositionally biased region" description="Polar residues" evidence="1">
    <location>
        <begin position="1626"/>
        <end position="1635"/>
    </location>
</feature>
<proteinExistence type="predicted"/>
<evidence type="ECO:0000256" key="1">
    <source>
        <dbReference type="SAM" id="MobiDB-lite"/>
    </source>
</evidence>
<feature type="region of interest" description="Disordered" evidence="1">
    <location>
        <begin position="165"/>
        <end position="192"/>
    </location>
</feature>
<dbReference type="EMBL" id="ML976667">
    <property type="protein sequence ID" value="KAF1976229.1"/>
    <property type="molecule type" value="Genomic_DNA"/>
</dbReference>
<dbReference type="GO" id="GO:0003723">
    <property type="term" value="F:RNA binding"/>
    <property type="evidence" value="ECO:0007669"/>
    <property type="project" value="UniProtKB-KW"/>
</dbReference>
<reference evidence="3" key="1">
    <citation type="journal article" date="2020" name="Stud. Mycol.">
        <title>101 Dothideomycetes genomes: a test case for predicting lifestyles and emergence of pathogens.</title>
        <authorList>
            <person name="Haridas S."/>
            <person name="Albert R."/>
            <person name="Binder M."/>
            <person name="Bloem J."/>
            <person name="Labutti K."/>
            <person name="Salamov A."/>
            <person name="Andreopoulos B."/>
            <person name="Baker S."/>
            <person name="Barry K."/>
            <person name="Bills G."/>
            <person name="Bluhm B."/>
            <person name="Cannon C."/>
            <person name="Castanera R."/>
            <person name="Culley D."/>
            <person name="Daum C."/>
            <person name="Ezra D."/>
            <person name="Gonzalez J."/>
            <person name="Henrissat B."/>
            <person name="Kuo A."/>
            <person name="Liang C."/>
            <person name="Lipzen A."/>
            <person name="Lutzoni F."/>
            <person name="Magnuson J."/>
            <person name="Mondo S."/>
            <person name="Nolan M."/>
            <person name="Ohm R."/>
            <person name="Pangilinan J."/>
            <person name="Park H.-J."/>
            <person name="Ramirez L."/>
            <person name="Alfaro M."/>
            <person name="Sun H."/>
            <person name="Tritt A."/>
            <person name="Yoshinaga Y."/>
            <person name="Zwiers L.-H."/>
            <person name="Turgeon B."/>
            <person name="Goodwin S."/>
            <person name="Spatafora J."/>
            <person name="Crous P."/>
            <person name="Grigoriev I."/>
        </authorList>
    </citation>
    <scope>NUCLEOTIDE SEQUENCE</scope>
    <source>
        <strain evidence="3">CBS 107.79</strain>
    </source>
</reference>
<dbReference type="PANTHER" id="PTHR23079">
    <property type="entry name" value="RNA-DEPENDENT RNA POLYMERASE"/>
    <property type="match status" value="1"/>
</dbReference>
<name>A0A6A5VII3_9PLEO</name>
<feature type="compositionally biased region" description="Acidic residues" evidence="1">
    <location>
        <begin position="1597"/>
        <end position="1607"/>
    </location>
</feature>
<keyword evidence="4" id="KW-1185">Reference proteome</keyword>
<feature type="domain" description="RDRP core" evidence="2">
    <location>
        <begin position="750"/>
        <end position="1422"/>
    </location>
</feature>
<sequence>MSTCAVTSSPDIGWIRVPCTWTGDNVRGLANVYRSSFNSVLLNLLCRISEGGLRRISPQGTYRSTVNSTTQVHAQRVLKYELGDPTCGPPGKPRDHASARNAQANCVSRATLQPQASCLSLQPFFPSSSPRSIFHFPWISKRHIILSLRTVVLALMLHLSTSRIPTMSNNLSKPPQGARSQSAGPGLPTTPRKSGAEFYSLIRSLEEQWRLGLAVPDENWSPHKSANKLPDKVYAQLKRYYFKGDFEKAILRFSLRESQPTGPDTQRTRTARLMTLHETIRQIDEENGRDPGSRAGTPVSAMGGSNTGSRMLRPHQTSTPGSHRSTPSSGAYYTSRSNNGGPRYATAPDPGSPTDEDEPPPSPIASSRSAQRRVQGSQPFEKSSDTAIPAPLFKKPSLPSFRSHQAERSFNTVSSSQQTQSDMGRSFQCTSASTSFNNTLPSTQQTCPDTPGTSFSSEYTSAIESFQKETEGFRPSKRTSSTTMGSLDDEDLLAIDDAVQAQLKRESARLDELNRSSQDQPPQSSSTYGSVDEDVMVERSFTIEVEEEYTLLDAPEPLPQRTGSSSQDHLFAKGGKFPSHPSAERSPFYRPDERGHNAGLNERSSDTRAPAAPGGVLPRSPSTPSKDSPPKVPHYIRDIPEQNLFTEPLSQDLEQFPYFVLFICSRIAIERKIPLSMLLQGVDASSALNDSSTFLEQVCVTLNLSIDALKDHQRFWSAWRKDFEGYTFKARIEFNCPDSYNSSTPVFKLTILPIQSELSSRFQRKFGSDRLLYVNAPSFDTNEKTKPVRYTKDRMKSIVDQFRVWCEREHKFLGRNWRVFHIEAFKMNDTLPDDMSDKRIIMFATSGVGIDAPMSIGEMLNWFYPFEDRKNINQTVCKAYARLDLGLSRTIPALEFLPSQVILVKDVLADGTPENTKHNDVSIEWPQEYPKHVVMNDGCSRMSYGAALKIWNTVKEFTGSDDPLPSAFQGRIGGAKGVWMINDEPSFVNPDEPDWIEISKSQLKFNFHAEDRTDSAYDRHRVAFDYVDHSRKPVPKALHISFIPILVDRGVPWKVIADLTIERQDADRKQLLHNLSDPERMYPWVHREDRGSRSDVPQWEAGMQQYFPNKIKFLYESGFLPNQEPYLADCICSFIRSRQIRMESKLKVPLTKSTYVLGVADPLGVLAPGEVHMEFSSPFTDELTGARFRALDNIDILVSRQPACRRSDIQKVRSVKHPELSHLIDVVVFPAVGEYPLAGKLQGGDYDGDTFWLCWEQAVVQSFKNAPAPVETPEPSQYGIKQDTRRLSEIMDANDLSTVDNFLREALEFRLKPSLLGLVTNYSEKLAYLENRVASKSLQQLYDIHDLLVDAPKQGYMYTKEDFDRFTRNVLDCGNPKMPAYKQAMEDCEGKKGQGTDEKITARTKDYKHKNNNILDYLYFEVVRTHNVATLKAVEERFPNKINDDCTLQYPYLQLRKEKSKVIREELDNLIKALAAVEVTWRVHFPPDSHILPGQRDRAINRCYENYCSILPSQTDHPDIKPWTYPYKHHEYSVWESIRASALYTMMPKRVKLPWLMAGKQLADIKGASCPGATVVVPRMKAIMRPRNPKAPKPQEDESDDEFESALEEWTNVPRPILSPQAVRTLASNNRTSPRATVRYSHISKRVPSPDARSLK</sequence>
<dbReference type="GO" id="GO:0030422">
    <property type="term" value="P:siRNA processing"/>
    <property type="evidence" value="ECO:0007669"/>
    <property type="project" value="TreeGrafter"/>
</dbReference>
<evidence type="ECO:0000313" key="4">
    <source>
        <dbReference type="Proteomes" id="UP000800036"/>
    </source>
</evidence>
<dbReference type="InterPro" id="IPR057596">
    <property type="entry name" value="RDRP_core"/>
</dbReference>
<dbReference type="GO" id="GO:0003968">
    <property type="term" value="F:RNA-directed RNA polymerase activity"/>
    <property type="evidence" value="ECO:0007669"/>
    <property type="project" value="UniProtKB-KW"/>
</dbReference>
<feature type="compositionally biased region" description="Basic and acidic residues" evidence="1">
    <location>
        <begin position="280"/>
        <end position="292"/>
    </location>
</feature>
<feature type="compositionally biased region" description="Polar residues" evidence="1">
    <location>
        <begin position="400"/>
        <end position="464"/>
    </location>
</feature>
<accession>A0A6A5VII3</accession>
<dbReference type="PANTHER" id="PTHR23079:SF55">
    <property type="entry name" value="RNA-DIRECTED RNA POLYMERASE"/>
    <property type="match status" value="1"/>
</dbReference>
<feature type="compositionally biased region" description="Polar residues" evidence="1">
    <location>
        <begin position="303"/>
        <end position="340"/>
    </location>
</feature>
<dbReference type="InterPro" id="IPR007855">
    <property type="entry name" value="RDRP"/>
</dbReference>
<dbReference type="Proteomes" id="UP000800036">
    <property type="component" value="Unassembled WGS sequence"/>
</dbReference>
<feature type="region of interest" description="Disordered" evidence="1">
    <location>
        <begin position="550"/>
        <end position="633"/>
    </location>
</feature>
<dbReference type="GO" id="GO:0031380">
    <property type="term" value="C:nuclear RNA-directed RNA polymerase complex"/>
    <property type="evidence" value="ECO:0007669"/>
    <property type="project" value="TreeGrafter"/>
</dbReference>
<feature type="compositionally biased region" description="Low complexity" evidence="1">
    <location>
        <begin position="364"/>
        <end position="373"/>
    </location>
</feature>
<dbReference type="Pfam" id="PF05183">
    <property type="entry name" value="RdRP"/>
    <property type="match status" value="1"/>
</dbReference>
<evidence type="ECO:0000313" key="3">
    <source>
        <dbReference type="EMBL" id="KAF1976229.1"/>
    </source>
</evidence>
<feature type="compositionally biased region" description="Polar residues" evidence="1">
    <location>
        <begin position="165"/>
        <end position="183"/>
    </location>
</feature>
<protein>
    <recommendedName>
        <fullName evidence="2">RDRP core domain-containing protein</fullName>
    </recommendedName>
</protein>
<organism evidence="3 4">
    <name type="scientific">Bimuria novae-zelandiae CBS 107.79</name>
    <dbReference type="NCBI Taxonomy" id="1447943"/>
    <lineage>
        <taxon>Eukaryota</taxon>
        <taxon>Fungi</taxon>
        <taxon>Dikarya</taxon>
        <taxon>Ascomycota</taxon>
        <taxon>Pezizomycotina</taxon>
        <taxon>Dothideomycetes</taxon>
        <taxon>Pleosporomycetidae</taxon>
        <taxon>Pleosporales</taxon>
        <taxon>Massarineae</taxon>
        <taxon>Didymosphaeriaceae</taxon>
        <taxon>Bimuria</taxon>
    </lineage>
</organism>